<feature type="domain" description="Malectin" evidence="1">
    <location>
        <begin position="157"/>
        <end position="219"/>
    </location>
</feature>
<dbReference type="InterPro" id="IPR021720">
    <property type="entry name" value="Malectin_dom"/>
</dbReference>
<dbReference type="Gene3D" id="2.60.120.430">
    <property type="entry name" value="Galactose-binding lectin"/>
    <property type="match status" value="1"/>
</dbReference>
<sequence>MRFNTKNQIRPWTTQMEIKSWIKCPCECTIAHDISLENVSRMHELSEAFHAISLRHTCLLSILEQFSKLCSRAGDLSFNKLNGEIPNLDGLTNVEVMCLTGNRLNGNIPDGIKGSFHGVILCLKSHLCFCSEIDLSYSNFSEQSALPSCREACKNYFLGKLESEDFDIVQAAQGVEKVVVKEFKAVVKNKTLEVRFHWAGKGTTAIPSRGTYGPLISAISVESVYFFINWCIFFTLTKTSVRSLQLELKSRIEEFEKLDKFHMEQMEEEVTARNAHIHQQKVGSLECFMVAKSSAEEFSKTDIVEGMCISPLLHLI</sequence>
<dbReference type="InterPro" id="IPR032675">
    <property type="entry name" value="LRR_dom_sf"/>
</dbReference>
<accession>A0A438BN92</accession>
<protein>
    <submittedName>
        <fullName evidence="2">Putative leucine-rich repeat receptor-like serine/threonine-protein kinase</fullName>
    </submittedName>
</protein>
<dbReference type="AlphaFoldDB" id="A0A438BN92"/>
<evidence type="ECO:0000313" key="3">
    <source>
        <dbReference type="Proteomes" id="UP000288805"/>
    </source>
</evidence>
<dbReference type="GO" id="GO:0016301">
    <property type="term" value="F:kinase activity"/>
    <property type="evidence" value="ECO:0007669"/>
    <property type="project" value="UniProtKB-KW"/>
</dbReference>
<dbReference type="SUPFAM" id="SSF52058">
    <property type="entry name" value="L domain-like"/>
    <property type="match status" value="1"/>
</dbReference>
<keyword evidence="2" id="KW-0418">Kinase</keyword>
<name>A0A438BN92_VITVI</name>
<gene>
    <name evidence="2" type="primary">LRR-RLK_27</name>
    <name evidence="2" type="ORF">CK203_107252</name>
</gene>
<keyword evidence="2" id="KW-0808">Transferase</keyword>
<keyword evidence="2" id="KW-0675">Receptor</keyword>
<evidence type="ECO:0000259" key="1">
    <source>
        <dbReference type="Pfam" id="PF11721"/>
    </source>
</evidence>
<evidence type="ECO:0000313" key="2">
    <source>
        <dbReference type="EMBL" id="RVW12421.1"/>
    </source>
</evidence>
<organism evidence="2 3">
    <name type="scientific">Vitis vinifera</name>
    <name type="common">Grape</name>
    <dbReference type="NCBI Taxonomy" id="29760"/>
    <lineage>
        <taxon>Eukaryota</taxon>
        <taxon>Viridiplantae</taxon>
        <taxon>Streptophyta</taxon>
        <taxon>Embryophyta</taxon>
        <taxon>Tracheophyta</taxon>
        <taxon>Spermatophyta</taxon>
        <taxon>Magnoliopsida</taxon>
        <taxon>eudicotyledons</taxon>
        <taxon>Gunneridae</taxon>
        <taxon>Pentapetalae</taxon>
        <taxon>rosids</taxon>
        <taxon>Vitales</taxon>
        <taxon>Vitaceae</taxon>
        <taxon>Viteae</taxon>
        <taxon>Vitis</taxon>
    </lineage>
</organism>
<dbReference type="EMBL" id="QGNW01002705">
    <property type="protein sequence ID" value="RVW12421.1"/>
    <property type="molecule type" value="Genomic_DNA"/>
</dbReference>
<proteinExistence type="predicted"/>
<reference evidence="2 3" key="1">
    <citation type="journal article" date="2018" name="PLoS Genet.">
        <title>Population sequencing reveals clonal diversity and ancestral inbreeding in the grapevine cultivar Chardonnay.</title>
        <authorList>
            <person name="Roach M.J."/>
            <person name="Johnson D.L."/>
            <person name="Bohlmann J."/>
            <person name="van Vuuren H.J."/>
            <person name="Jones S.J."/>
            <person name="Pretorius I.S."/>
            <person name="Schmidt S.A."/>
            <person name="Borneman A.R."/>
        </authorList>
    </citation>
    <scope>NUCLEOTIDE SEQUENCE [LARGE SCALE GENOMIC DNA]</scope>
    <source>
        <strain evidence="3">cv. Chardonnay</strain>
        <tissue evidence="2">Leaf</tissue>
    </source>
</reference>
<dbReference type="Gene3D" id="3.80.10.10">
    <property type="entry name" value="Ribonuclease Inhibitor"/>
    <property type="match status" value="1"/>
</dbReference>
<dbReference type="PANTHER" id="PTHR34081">
    <property type="entry name" value="MALECTIN DOMAIN-CONTAINING PROTEIN"/>
    <property type="match status" value="1"/>
</dbReference>
<comment type="caution">
    <text evidence="2">The sequence shown here is derived from an EMBL/GenBank/DDBJ whole genome shotgun (WGS) entry which is preliminary data.</text>
</comment>
<dbReference type="Proteomes" id="UP000288805">
    <property type="component" value="Unassembled WGS sequence"/>
</dbReference>
<dbReference type="Pfam" id="PF11721">
    <property type="entry name" value="Malectin"/>
    <property type="match status" value="1"/>
</dbReference>
<dbReference type="PANTHER" id="PTHR34081:SF1">
    <property type="entry name" value="MALECTIN, LEUCINE-RICH REPEAT DOMAIN, L DOMAIN-LIKE PROTEIN-RELATED"/>
    <property type="match status" value="1"/>
</dbReference>